<feature type="domain" description="SUI1" evidence="4">
    <location>
        <begin position="57"/>
        <end position="123"/>
    </location>
</feature>
<proteinExistence type="inferred from homology"/>
<evidence type="ECO:0000313" key="6">
    <source>
        <dbReference type="Proteomes" id="UP000325105"/>
    </source>
</evidence>
<reference evidence="5 6" key="1">
    <citation type="submission" date="2019-07" db="EMBL/GenBank/DDBJ databases">
        <title>Genomic Encyclopedia of Archaeal and Bacterial Type Strains, Phase II (KMG-II): from individual species to whole genera.</title>
        <authorList>
            <person name="Goeker M."/>
        </authorList>
    </citation>
    <scope>NUCLEOTIDE SEQUENCE [LARGE SCALE GENOMIC DNA]</scope>
    <source>
        <strain evidence="5 6">DSM 18850</strain>
    </source>
</reference>
<dbReference type="GO" id="GO:0003729">
    <property type="term" value="F:mRNA binding"/>
    <property type="evidence" value="ECO:0007669"/>
    <property type="project" value="TreeGrafter"/>
</dbReference>
<keyword evidence="6" id="KW-1185">Reference proteome</keyword>
<keyword evidence="3" id="KW-0648">Protein biosynthesis</keyword>
<dbReference type="InterPro" id="IPR050318">
    <property type="entry name" value="DENR/SUI1_TIF"/>
</dbReference>
<dbReference type="GO" id="GO:0006417">
    <property type="term" value="P:regulation of translation"/>
    <property type="evidence" value="ECO:0007669"/>
    <property type="project" value="UniProtKB-KW"/>
</dbReference>
<dbReference type="GO" id="GO:0002188">
    <property type="term" value="P:translation reinitiation"/>
    <property type="evidence" value="ECO:0007669"/>
    <property type="project" value="TreeGrafter"/>
</dbReference>
<comment type="caution">
    <text evidence="5">The sequence shown here is derived from an EMBL/GenBank/DDBJ whole genome shotgun (WGS) entry which is preliminary data.</text>
</comment>
<dbReference type="Gene3D" id="3.30.780.10">
    <property type="entry name" value="SUI1-like domain"/>
    <property type="match status" value="1"/>
</dbReference>
<dbReference type="EMBL" id="VNHX01000011">
    <property type="protein sequence ID" value="TYP94687.1"/>
    <property type="molecule type" value="Genomic_DNA"/>
</dbReference>
<name>A0A5S5DFF2_9SPHI</name>
<dbReference type="Pfam" id="PF01253">
    <property type="entry name" value="SUI1"/>
    <property type="match status" value="1"/>
</dbReference>
<dbReference type="InterPro" id="IPR001950">
    <property type="entry name" value="SUI1"/>
</dbReference>
<evidence type="ECO:0000259" key="4">
    <source>
        <dbReference type="PROSITE" id="PS50296"/>
    </source>
</evidence>
<evidence type="ECO:0000256" key="1">
    <source>
        <dbReference type="ARBA" id="ARBA00005422"/>
    </source>
</evidence>
<dbReference type="CDD" id="cd11567">
    <property type="entry name" value="YciH_like"/>
    <property type="match status" value="1"/>
</dbReference>
<organism evidence="5 6">
    <name type="scientific">Sphingobacterium allocomposti</name>
    <dbReference type="NCBI Taxonomy" id="415956"/>
    <lineage>
        <taxon>Bacteria</taxon>
        <taxon>Pseudomonadati</taxon>
        <taxon>Bacteroidota</taxon>
        <taxon>Sphingobacteriia</taxon>
        <taxon>Sphingobacteriales</taxon>
        <taxon>Sphingobacteriaceae</taxon>
        <taxon>Sphingobacterium</taxon>
    </lineage>
</organism>
<dbReference type="PROSITE" id="PS50296">
    <property type="entry name" value="SUI1"/>
    <property type="match status" value="1"/>
</dbReference>
<comment type="similarity">
    <text evidence="1">Belongs to the SUI1 family.</text>
</comment>
<dbReference type="PANTHER" id="PTHR12789:SF0">
    <property type="entry name" value="DENSITY-REGULATED PROTEIN"/>
    <property type="match status" value="1"/>
</dbReference>
<evidence type="ECO:0000256" key="2">
    <source>
        <dbReference type="ARBA" id="ARBA00022845"/>
    </source>
</evidence>
<dbReference type="Proteomes" id="UP000325105">
    <property type="component" value="Unassembled WGS sequence"/>
</dbReference>
<keyword evidence="2" id="KW-0810">Translation regulation</keyword>
<dbReference type="GO" id="GO:0001731">
    <property type="term" value="P:formation of translation preinitiation complex"/>
    <property type="evidence" value="ECO:0007669"/>
    <property type="project" value="TreeGrafter"/>
</dbReference>
<dbReference type="PIRSF" id="PIRSF037511">
    <property type="entry name" value="Transl_init_SUI1_pro"/>
    <property type="match status" value="1"/>
</dbReference>
<dbReference type="RefSeq" id="WP_246154963.1">
    <property type="nucleotide sequence ID" value="NZ_VNHX01000011.1"/>
</dbReference>
<sequence>MNIINLINLITFNKQKMKNKKQRFEGIVYSTAEDFAYTESDPETEQETLPPAKQKLKVLLDRKSRKGKVVTIVQGFVGTDSDLNDLAKKLKQRCGVGGAAKDGEILIQGDFKAKIAELLQIDGYGVKTVGG</sequence>
<dbReference type="AlphaFoldDB" id="A0A5S5DFF2"/>
<dbReference type="PANTHER" id="PTHR12789">
    <property type="entry name" value="DENSITY-REGULATED PROTEIN HOMOLOG"/>
    <property type="match status" value="1"/>
</dbReference>
<evidence type="ECO:0000313" key="5">
    <source>
        <dbReference type="EMBL" id="TYP94687.1"/>
    </source>
</evidence>
<evidence type="ECO:0000256" key="3">
    <source>
        <dbReference type="ARBA" id="ARBA00022917"/>
    </source>
</evidence>
<dbReference type="InterPro" id="IPR005872">
    <property type="entry name" value="SUI1_arc_bac"/>
</dbReference>
<protein>
    <submittedName>
        <fullName evidence="5">Translation initiation factor 1 (eIF-1/SUI1)</fullName>
    </submittedName>
</protein>
<accession>A0A5S5DFF2</accession>
<dbReference type="InterPro" id="IPR036877">
    <property type="entry name" value="SUI1_dom_sf"/>
</dbReference>
<dbReference type="SUPFAM" id="SSF55159">
    <property type="entry name" value="eIF1-like"/>
    <property type="match status" value="1"/>
</dbReference>
<dbReference type="GO" id="GO:0003743">
    <property type="term" value="F:translation initiation factor activity"/>
    <property type="evidence" value="ECO:0007669"/>
    <property type="project" value="UniProtKB-KW"/>
</dbReference>
<gene>
    <name evidence="5" type="ORF">BC792_11195</name>
</gene>
<keyword evidence="5" id="KW-0396">Initiation factor</keyword>